<dbReference type="PANTHER" id="PTHR45966:SF4">
    <property type="entry name" value="GDSL ESTERASE_LIPASE 5"/>
    <property type="match status" value="1"/>
</dbReference>
<feature type="chain" id="PRO_5027877590" evidence="3">
    <location>
        <begin position="22"/>
        <end position="381"/>
    </location>
</feature>
<dbReference type="Proteomes" id="UP000515151">
    <property type="component" value="Chromosome 3"/>
</dbReference>
<dbReference type="InterPro" id="IPR036514">
    <property type="entry name" value="SGNH_hydro_sf"/>
</dbReference>
<keyword evidence="2 3" id="KW-0732">Signal</keyword>
<comment type="similarity">
    <text evidence="1">Belongs to the 'GDSL' lipolytic enzyme family.</text>
</comment>
<dbReference type="InterPro" id="IPR044552">
    <property type="entry name" value="GLIP1-5/GLL25"/>
</dbReference>
<dbReference type="CDD" id="cd01837">
    <property type="entry name" value="SGNH_plant_lipase_like"/>
    <property type="match status" value="1"/>
</dbReference>
<keyword evidence="4" id="KW-1185">Reference proteome</keyword>
<evidence type="ECO:0000256" key="3">
    <source>
        <dbReference type="SAM" id="SignalP"/>
    </source>
</evidence>
<reference evidence="4" key="1">
    <citation type="journal article" date="2020" name="Plant Biotechnol. J.">
        <title>The pomegranate (Punica granatum L.) draft genome dissects genetic divergence between soft- and hard-seeded cultivars.</title>
        <authorList>
            <person name="Luo X."/>
            <person name="Li H."/>
            <person name="Wu Z."/>
            <person name="Yao W."/>
            <person name="Zhao P."/>
            <person name="Cao D."/>
            <person name="Yu H."/>
            <person name="Li K."/>
            <person name="Poudel K."/>
            <person name="Zhao D."/>
            <person name="Zhang F."/>
            <person name="Xia X."/>
            <person name="Chen L."/>
            <person name="Wang Q."/>
            <person name="Jing D."/>
            <person name="Cao S."/>
        </authorList>
    </citation>
    <scope>NUCLEOTIDE SEQUENCE [LARGE SCALE GENOMIC DNA]</scope>
    <source>
        <strain evidence="4">cv. Tunisia</strain>
    </source>
</reference>
<proteinExistence type="inferred from homology"/>
<protein>
    <submittedName>
        <fullName evidence="5">GDSL esterase/lipase 5-like</fullName>
    </submittedName>
</protein>
<dbReference type="GeneID" id="116201233"/>
<dbReference type="RefSeq" id="XP_031388240.1">
    <property type="nucleotide sequence ID" value="XM_031532380.1"/>
</dbReference>
<dbReference type="InterPro" id="IPR001087">
    <property type="entry name" value="GDSL"/>
</dbReference>
<dbReference type="PANTHER" id="PTHR45966">
    <property type="entry name" value="GDSL-LIKE LIPASE/ACYLHYDROLASE"/>
    <property type="match status" value="1"/>
</dbReference>
<organism evidence="4 5">
    <name type="scientific">Punica granatum</name>
    <name type="common">Pomegranate</name>
    <dbReference type="NCBI Taxonomy" id="22663"/>
    <lineage>
        <taxon>Eukaryota</taxon>
        <taxon>Viridiplantae</taxon>
        <taxon>Streptophyta</taxon>
        <taxon>Embryophyta</taxon>
        <taxon>Tracheophyta</taxon>
        <taxon>Spermatophyta</taxon>
        <taxon>Magnoliopsida</taxon>
        <taxon>eudicotyledons</taxon>
        <taxon>Gunneridae</taxon>
        <taxon>Pentapetalae</taxon>
        <taxon>rosids</taxon>
        <taxon>malvids</taxon>
        <taxon>Myrtales</taxon>
        <taxon>Lythraceae</taxon>
        <taxon>Punica</taxon>
    </lineage>
</organism>
<evidence type="ECO:0000256" key="1">
    <source>
        <dbReference type="ARBA" id="ARBA00008668"/>
    </source>
</evidence>
<evidence type="ECO:0000313" key="5">
    <source>
        <dbReference type="RefSeq" id="XP_031388240.1"/>
    </source>
</evidence>
<evidence type="ECO:0000313" key="4">
    <source>
        <dbReference type="Proteomes" id="UP000515151"/>
    </source>
</evidence>
<evidence type="ECO:0000256" key="2">
    <source>
        <dbReference type="ARBA" id="ARBA00022729"/>
    </source>
</evidence>
<accession>A0A6P8CW02</accession>
<dbReference type="AlphaFoldDB" id="A0A6P8CW02"/>
<name>A0A6P8CW02_PUNGR</name>
<dbReference type="GO" id="GO:0016298">
    <property type="term" value="F:lipase activity"/>
    <property type="evidence" value="ECO:0007669"/>
    <property type="project" value="TreeGrafter"/>
</dbReference>
<reference evidence="5" key="2">
    <citation type="submission" date="2025-08" db="UniProtKB">
        <authorList>
            <consortium name="RefSeq"/>
        </authorList>
    </citation>
    <scope>IDENTIFICATION</scope>
    <source>
        <tissue evidence="5">Leaf</tissue>
    </source>
</reference>
<dbReference type="Gene3D" id="3.40.50.1110">
    <property type="entry name" value="SGNH hydrolase"/>
    <property type="match status" value="1"/>
</dbReference>
<feature type="signal peptide" evidence="3">
    <location>
        <begin position="1"/>
        <end position="21"/>
    </location>
</feature>
<dbReference type="SUPFAM" id="SSF52266">
    <property type="entry name" value="SGNH hydrolase"/>
    <property type="match status" value="1"/>
</dbReference>
<sequence>MSMEGFSSLSFTLLFLHAALAASSSPSLSPESSLPPLPENEWTVSTALFIFGDSFFDVGNNNHINTTTLDQANFWPYGETYFRYPSGRFSDGRVVPDFIAEKARLPFIPPFLQPGISHHFGINFASAGAGALVETFQGSVIDLKTQLRYFKKVEHRLRQKLGKSKARIKLSKAVYMFAIGSNDYMSPFLTNSSASSLLDSKYVEMVIGNLTTVIKDIYAKGGRNFGFINLPPLGCLPGLRILRASDDSKCHEEVSLLAELHNKALSRRLVALKNKLRRFRYSLYDFNAFLRQRINHPSKYGFIGGKDACCGTGTFRGVYSCGGKRIVKEYELCEDPSRYIYWDSYHLTERAYQQLAEEMWGGKGNTYKLSPYNLKDLFRGV</sequence>
<dbReference type="OrthoDB" id="1600564at2759"/>
<dbReference type="InterPro" id="IPR035669">
    <property type="entry name" value="SGNH_plant_lipase-like"/>
</dbReference>
<gene>
    <name evidence="5" type="primary">LOC116201233</name>
</gene>
<dbReference type="Pfam" id="PF00657">
    <property type="entry name" value="Lipase_GDSL"/>
    <property type="match status" value="1"/>
</dbReference>